<dbReference type="InterPro" id="IPR029033">
    <property type="entry name" value="His_PPase_superfam"/>
</dbReference>
<dbReference type="RefSeq" id="XP_024508128.1">
    <property type="nucleotide sequence ID" value="XM_024654791.1"/>
</dbReference>
<reference evidence="3" key="3">
    <citation type="submission" date="2020-12" db="UniProtKB">
        <authorList>
            <consortium name="WormBaseParasite"/>
        </authorList>
    </citation>
    <scope>IDENTIFICATION</scope>
</reference>
<accession>A0A090LL78</accession>
<reference evidence="1" key="1">
    <citation type="submission" date="2014-09" db="EMBL/GenBank/DDBJ databases">
        <authorList>
            <person name="Aslett A.Martin."/>
        </authorList>
    </citation>
    <scope>NUCLEOTIDE SEQUENCE</scope>
    <source>
        <strain evidence="1">ED321 Heterogonic</strain>
    </source>
</reference>
<dbReference type="Pfam" id="PF00300">
    <property type="entry name" value="His_Phos_1"/>
    <property type="match status" value="1"/>
</dbReference>
<dbReference type="CDD" id="cd07067">
    <property type="entry name" value="HP_PGM_like"/>
    <property type="match status" value="1"/>
</dbReference>
<dbReference type="SUPFAM" id="SSF53254">
    <property type="entry name" value="Phosphoglycerate mutase-like"/>
    <property type="match status" value="1"/>
</dbReference>
<evidence type="ECO:0000313" key="1">
    <source>
        <dbReference type="EMBL" id="CEF68928.1"/>
    </source>
</evidence>
<dbReference type="InterPro" id="IPR013078">
    <property type="entry name" value="His_Pase_superF_clade-1"/>
</dbReference>
<evidence type="ECO:0000313" key="2">
    <source>
        <dbReference type="Proteomes" id="UP000035682"/>
    </source>
</evidence>
<dbReference type="OMA" id="CCPGWIE"/>
<protein>
    <submittedName>
        <fullName evidence="1">Protein UBASH3A homolog</fullName>
    </submittedName>
</protein>
<dbReference type="PROSITE" id="PS51257">
    <property type="entry name" value="PROKAR_LIPOPROTEIN"/>
    <property type="match status" value="1"/>
</dbReference>
<dbReference type="PANTHER" id="PTHR16469:SF5">
    <property type="entry name" value="PHOSPHOGLYCERATE MUTASE FAMILY PROTEIN"/>
    <property type="match status" value="1"/>
</dbReference>
<reference evidence="2" key="2">
    <citation type="submission" date="2014-09" db="EMBL/GenBank/DDBJ databases">
        <authorList>
            <person name="Martin A.A."/>
        </authorList>
    </citation>
    <scope>NUCLEOTIDE SEQUENCE</scope>
    <source>
        <strain evidence="2">ED321</strain>
    </source>
</reference>
<proteinExistence type="predicted"/>
<sequence>MVEKTGKSHLCSTYSTCACTFPNHRNNCVIWNDTIFDKEIENFNEGLKTPVSIRSSTQSINVEDRFIKNKKIREKRSESFPPRRFIFIRHGERLDYVFPEWFEKMVTTKKYVLTDLNQPDSLRHFNRSLEEFKLDTPLTNTGSIMSQLIGKNLHENNLVPDFIYCSPALRCIQTASLICIGAESKTLIRIEPGLYEENIWVGNCNNISPCMTMEQLTRSSIYGIDYDYKPFIQINDLFSKPEDYNEYNARIQMTIDNLIKNHDKDNSKKNKTFLIVGHASTVDVAIGYFSYPKRKISREEGKDITKYIPYHGGVTLERNKNGDWEKNFQSLKCYSMYKFDNTCDTKFILRDIIR</sequence>
<organism evidence="1">
    <name type="scientific">Strongyloides ratti</name>
    <name type="common">Parasitic roundworm</name>
    <dbReference type="NCBI Taxonomy" id="34506"/>
    <lineage>
        <taxon>Eukaryota</taxon>
        <taxon>Metazoa</taxon>
        <taxon>Ecdysozoa</taxon>
        <taxon>Nematoda</taxon>
        <taxon>Chromadorea</taxon>
        <taxon>Rhabditida</taxon>
        <taxon>Tylenchina</taxon>
        <taxon>Panagrolaimomorpha</taxon>
        <taxon>Strongyloidoidea</taxon>
        <taxon>Strongyloididae</taxon>
        <taxon>Strongyloides</taxon>
    </lineage>
</organism>
<keyword evidence="2" id="KW-1185">Reference proteome</keyword>
<dbReference type="PANTHER" id="PTHR16469">
    <property type="entry name" value="UBIQUITIN-ASSOCIATED AND SH3 DOMAIN-CONTAINING BA-RELATED"/>
    <property type="match status" value="1"/>
</dbReference>
<dbReference type="Gene3D" id="3.40.50.1240">
    <property type="entry name" value="Phosphoglycerate mutase-like"/>
    <property type="match status" value="1"/>
</dbReference>
<dbReference type="Proteomes" id="UP000035682">
    <property type="component" value="Unplaced"/>
</dbReference>
<evidence type="ECO:0000313" key="3">
    <source>
        <dbReference type="WBParaSite" id="SRAE_2000358200.1"/>
    </source>
</evidence>
<dbReference type="GeneID" id="36381298"/>
<dbReference type="OrthoDB" id="414418at2759"/>
<evidence type="ECO:0000313" key="4">
    <source>
        <dbReference type="WormBase" id="SRAE_2000358200"/>
    </source>
</evidence>
<gene>
    <name evidence="1 3 4" type="ORF">SRAE_2000358200</name>
</gene>
<dbReference type="CTD" id="36381298"/>
<dbReference type="GO" id="GO:0016791">
    <property type="term" value="F:phosphatase activity"/>
    <property type="evidence" value="ECO:0007669"/>
    <property type="project" value="UniProtKB-ARBA"/>
</dbReference>
<dbReference type="AlphaFoldDB" id="A0A090LL78"/>
<dbReference type="WormBase" id="SRAE_2000358200">
    <property type="protein sequence ID" value="SRP02772"/>
    <property type="gene ID" value="WBGene00263805"/>
</dbReference>
<name>A0A090LL78_STRRB</name>
<dbReference type="InterPro" id="IPR051710">
    <property type="entry name" value="Phosphatase_SH3-domain"/>
</dbReference>
<dbReference type="STRING" id="34506.A0A090LL78"/>
<dbReference type="WBParaSite" id="SRAE_2000358200.1">
    <property type="protein sequence ID" value="SRAE_2000358200.1"/>
    <property type="gene ID" value="WBGene00263805"/>
</dbReference>
<dbReference type="EMBL" id="LN609529">
    <property type="protein sequence ID" value="CEF68928.1"/>
    <property type="molecule type" value="Genomic_DNA"/>
</dbReference>